<reference evidence="2" key="1">
    <citation type="submission" date="2021-01" db="EMBL/GenBank/DDBJ databases">
        <title>Chromosome-level genome assembly of a human fungal pathogen reveals clustering of transcriptionally co-regulated genes.</title>
        <authorList>
            <person name="Voorhies M."/>
            <person name="Cohen S."/>
            <person name="Shea T.P."/>
            <person name="Petrus S."/>
            <person name="Munoz J.F."/>
            <person name="Poplawski S."/>
            <person name="Goldman W.E."/>
            <person name="Michael T."/>
            <person name="Cuomo C.A."/>
            <person name="Sil A."/>
            <person name="Beyhan S."/>
        </authorList>
    </citation>
    <scope>NUCLEOTIDE SEQUENCE</scope>
    <source>
        <strain evidence="2">H88</strain>
    </source>
</reference>
<dbReference type="AlphaFoldDB" id="A0A8A1LYS3"/>
<gene>
    <name evidence="2" type="ORF">I7I53_11772</name>
</gene>
<name>A0A8A1LYS3_AJEC8</name>
<evidence type="ECO:0000313" key="3">
    <source>
        <dbReference type="Proteomes" id="UP000663419"/>
    </source>
</evidence>
<dbReference type="Proteomes" id="UP000663419">
    <property type="component" value="Chromosome 6"/>
</dbReference>
<protein>
    <submittedName>
        <fullName evidence="2">Uncharacterized protein</fullName>
    </submittedName>
</protein>
<evidence type="ECO:0000256" key="1">
    <source>
        <dbReference type="SAM" id="MobiDB-lite"/>
    </source>
</evidence>
<organism evidence="2 3">
    <name type="scientific">Ajellomyces capsulatus (strain H88)</name>
    <name type="common">Darling's disease fungus</name>
    <name type="synonym">Histoplasma capsulatum</name>
    <dbReference type="NCBI Taxonomy" id="544711"/>
    <lineage>
        <taxon>Eukaryota</taxon>
        <taxon>Fungi</taxon>
        <taxon>Dikarya</taxon>
        <taxon>Ascomycota</taxon>
        <taxon>Pezizomycotina</taxon>
        <taxon>Eurotiomycetes</taxon>
        <taxon>Eurotiomycetidae</taxon>
        <taxon>Onygenales</taxon>
        <taxon>Ajellomycetaceae</taxon>
        <taxon>Histoplasma</taxon>
    </lineage>
</organism>
<proteinExistence type="predicted"/>
<feature type="compositionally biased region" description="Polar residues" evidence="1">
    <location>
        <begin position="1"/>
        <end position="24"/>
    </location>
</feature>
<evidence type="ECO:0000313" key="2">
    <source>
        <dbReference type="EMBL" id="QSS57554.1"/>
    </source>
</evidence>
<dbReference type="EMBL" id="CP069107">
    <property type="protein sequence ID" value="QSS57554.1"/>
    <property type="molecule type" value="Genomic_DNA"/>
</dbReference>
<accession>A0A8A1LYS3</accession>
<feature type="region of interest" description="Disordered" evidence="1">
    <location>
        <begin position="1"/>
        <end position="27"/>
    </location>
</feature>
<dbReference type="VEuPathDB" id="FungiDB:I7I53_11772"/>
<sequence>MGPTRPATSPTSLGTSWRHTSGISPKTHATIPVENKCISFAQAPPSETTIPFRKCLRDKQTPSSVIRARVFAPRMETAKGEEGQIQET</sequence>